<protein>
    <recommendedName>
        <fullName evidence="3">HTH arsR-type domain-containing protein</fullName>
    </recommendedName>
</protein>
<sequence length="204" mass="23999">MLEHLFGSKTRVKLLQLFLNNPDQPYYLRELTRKLKTQLNSIRREINNLEKLGIIKSVILTPVEVKGKKKEQKKKKRRGSKKYFLINIDFILYPELKGLFLKAQLMVEKDFVRQIERMAKVKLFVLTGIFVGMDSFSTDMLLVGSINHKKLAGIVKGFQKELSHEINYTVMSLQEFKYRQDITDRFLYDILEGKKIVIVDKLDK</sequence>
<evidence type="ECO:0000313" key="1">
    <source>
        <dbReference type="EMBL" id="OGY45935.1"/>
    </source>
</evidence>
<reference evidence="1 2" key="1">
    <citation type="journal article" date="2016" name="Nat. Commun.">
        <title>Thousands of microbial genomes shed light on interconnected biogeochemical processes in an aquifer system.</title>
        <authorList>
            <person name="Anantharaman K."/>
            <person name="Brown C.T."/>
            <person name="Hug L.A."/>
            <person name="Sharon I."/>
            <person name="Castelle C.J."/>
            <person name="Probst A.J."/>
            <person name="Thomas B.C."/>
            <person name="Singh A."/>
            <person name="Wilkins M.J."/>
            <person name="Karaoz U."/>
            <person name="Brodie E.L."/>
            <person name="Williams K.H."/>
            <person name="Hubbard S.S."/>
            <person name="Banfield J.F."/>
        </authorList>
    </citation>
    <scope>NUCLEOTIDE SEQUENCE [LARGE SCALE GENOMIC DNA]</scope>
</reference>
<organism evidence="1 2">
    <name type="scientific">Candidatus Buchananbacteria bacterium RIFCSPHIGHO2_01_FULL_39_8</name>
    <dbReference type="NCBI Taxonomy" id="1797533"/>
    <lineage>
        <taxon>Bacteria</taxon>
        <taxon>Candidatus Buchananiibacteriota</taxon>
    </lineage>
</organism>
<dbReference type="STRING" id="1797533.A2731_04240"/>
<name>A0A1G1Y0S2_9BACT</name>
<dbReference type="InterPro" id="IPR036390">
    <property type="entry name" value="WH_DNA-bd_sf"/>
</dbReference>
<dbReference type="SUPFAM" id="SSF46785">
    <property type="entry name" value="Winged helix' DNA-binding domain"/>
    <property type="match status" value="1"/>
</dbReference>
<evidence type="ECO:0000313" key="2">
    <source>
        <dbReference type="Proteomes" id="UP000176241"/>
    </source>
</evidence>
<comment type="caution">
    <text evidence="1">The sequence shown here is derived from an EMBL/GenBank/DDBJ whole genome shotgun (WGS) entry which is preliminary data.</text>
</comment>
<evidence type="ECO:0008006" key="3">
    <source>
        <dbReference type="Google" id="ProtNLM"/>
    </source>
</evidence>
<dbReference type="AlphaFoldDB" id="A0A1G1Y0S2"/>
<dbReference type="EMBL" id="MHIC01000007">
    <property type="protein sequence ID" value="OGY45935.1"/>
    <property type="molecule type" value="Genomic_DNA"/>
</dbReference>
<gene>
    <name evidence="1" type="ORF">A2731_04240</name>
</gene>
<dbReference type="InterPro" id="IPR036388">
    <property type="entry name" value="WH-like_DNA-bd_sf"/>
</dbReference>
<dbReference type="Proteomes" id="UP000176241">
    <property type="component" value="Unassembled WGS sequence"/>
</dbReference>
<accession>A0A1G1Y0S2</accession>
<dbReference type="Gene3D" id="1.10.10.10">
    <property type="entry name" value="Winged helix-like DNA-binding domain superfamily/Winged helix DNA-binding domain"/>
    <property type="match status" value="1"/>
</dbReference>
<proteinExistence type="predicted"/>